<dbReference type="AlphaFoldDB" id="A0A6P1TQH1"/>
<accession>A0A6P1TQH1</accession>
<evidence type="ECO:0000313" key="1">
    <source>
        <dbReference type="EMBL" id="QHQ62723.1"/>
    </source>
</evidence>
<protein>
    <submittedName>
        <fullName evidence="1">Uncharacterized protein</fullName>
    </submittedName>
</protein>
<organism evidence="1 2">
    <name type="scientific">Anaerocolumna sedimenticola</name>
    <dbReference type="NCBI Taxonomy" id="2696063"/>
    <lineage>
        <taxon>Bacteria</taxon>
        <taxon>Bacillati</taxon>
        <taxon>Bacillota</taxon>
        <taxon>Clostridia</taxon>
        <taxon>Lachnospirales</taxon>
        <taxon>Lachnospiraceae</taxon>
        <taxon>Anaerocolumna</taxon>
    </lineage>
</organism>
<dbReference type="Proteomes" id="UP000464314">
    <property type="component" value="Chromosome"/>
</dbReference>
<dbReference type="EMBL" id="CP048000">
    <property type="protein sequence ID" value="QHQ62723.1"/>
    <property type="molecule type" value="Genomic_DNA"/>
</dbReference>
<sequence length="79" mass="9223">MSYSEYKKIISDAVREYCNNGGSLLNIALNNIKKEYIYDFDFVYPEDTKKNLIDKAHQAMQKGKDLPEGIRLTRVIFRS</sequence>
<reference evidence="1 2" key="1">
    <citation type="submission" date="2020-01" db="EMBL/GenBank/DDBJ databases">
        <title>Genome analysis of Anaerocolumna sp. CBA3638.</title>
        <authorList>
            <person name="Kim J."/>
            <person name="Roh S.W."/>
        </authorList>
    </citation>
    <scope>NUCLEOTIDE SEQUENCE [LARGE SCALE GENOMIC DNA]</scope>
    <source>
        <strain evidence="1 2">CBA3638</strain>
    </source>
</reference>
<proteinExistence type="predicted"/>
<dbReference type="KEGG" id="anr:Ana3638_19685"/>
<keyword evidence="2" id="KW-1185">Reference proteome</keyword>
<gene>
    <name evidence="1" type="ORF">Ana3638_19685</name>
</gene>
<dbReference type="RefSeq" id="WP_161839544.1">
    <property type="nucleotide sequence ID" value="NZ_CP048000.1"/>
</dbReference>
<name>A0A6P1TQH1_9FIRM</name>
<evidence type="ECO:0000313" key="2">
    <source>
        <dbReference type="Proteomes" id="UP000464314"/>
    </source>
</evidence>